<proteinExistence type="predicted"/>
<name>W4MAJ0_9BACT</name>
<gene>
    <name evidence="1" type="ORF">ETSY2_12545</name>
</gene>
<dbReference type="Proteomes" id="UP000019140">
    <property type="component" value="Unassembled WGS sequence"/>
</dbReference>
<dbReference type="AlphaFoldDB" id="W4MAJ0"/>
<dbReference type="HOGENOM" id="CLU_3402694_0_0_7"/>
<comment type="caution">
    <text evidence="1">The sequence shown here is derived from an EMBL/GenBank/DDBJ whole genome shotgun (WGS) entry which is preliminary data.</text>
</comment>
<accession>W4MAJ0</accession>
<protein>
    <submittedName>
        <fullName evidence="1">Uncharacterized protein</fullName>
    </submittedName>
</protein>
<evidence type="ECO:0000313" key="2">
    <source>
        <dbReference type="Proteomes" id="UP000019140"/>
    </source>
</evidence>
<keyword evidence="2" id="KW-1185">Reference proteome</keyword>
<reference evidence="1 2" key="1">
    <citation type="journal article" date="2014" name="Nature">
        <title>An environmental bacterial taxon with a large and distinct metabolic repertoire.</title>
        <authorList>
            <person name="Wilson M.C."/>
            <person name="Mori T."/>
            <person name="Ruckert C."/>
            <person name="Uria A.R."/>
            <person name="Helf M.J."/>
            <person name="Takada K."/>
            <person name="Gernert C."/>
            <person name="Steffens U.A."/>
            <person name="Heycke N."/>
            <person name="Schmitt S."/>
            <person name="Rinke C."/>
            <person name="Helfrich E.J."/>
            <person name="Brachmann A.O."/>
            <person name="Gurgui C."/>
            <person name="Wakimoto T."/>
            <person name="Kracht M."/>
            <person name="Crusemann M."/>
            <person name="Hentschel U."/>
            <person name="Abe I."/>
            <person name="Matsunaga S."/>
            <person name="Kalinowski J."/>
            <person name="Takeyama H."/>
            <person name="Piel J."/>
        </authorList>
    </citation>
    <scope>NUCLEOTIDE SEQUENCE [LARGE SCALE GENOMIC DNA]</scope>
    <source>
        <strain evidence="2">TSY2</strain>
    </source>
</reference>
<evidence type="ECO:0000313" key="1">
    <source>
        <dbReference type="EMBL" id="ETX07210.1"/>
    </source>
</evidence>
<dbReference type="EMBL" id="AZHX01000501">
    <property type="protein sequence ID" value="ETX07210.1"/>
    <property type="molecule type" value="Genomic_DNA"/>
</dbReference>
<sequence length="30" mass="3557">MLSTFVFFKSIDYIDVIIELSFLAYLLLNK</sequence>
<organism evidence="1 2">
    <name type="scientific">Candidatus Entotheonella gemina</name>
    <dbReference type="NCBI Taxonomy" id="1429439"/>
    <lineage>
        <taxon>Bacteria</taxon>
        <taxon>Pseudomonadati</taxon>
        <taxon>Nitrospinota/Tectimicrobiota group</taxon>
        <taxon>Candidatus Tectimicrobiota</taxon>
        <taxon>Candidatus Entotheonellia</taxon>
        <taxon>Candidatus Entotheonellales</taxon>
        <taxon>Candidatus Entotheonellaceae</taxon>
        <taxon>Candidatus Entotheonella</taxon>
    </lineage>
</organism>